<evidence type="ECO:0000256" key="2">
    <source>
        <dbReference type="ARBA" id="ARBA00022669"/>
    </source>
</evidence>
<dbReference type="InterPro" id="IPR002557">
    <property type="entry name" value="Chitin-bd_dom"/>
</dbReference>
<dbReference type="Gene3D" id="3.20.20.80">
    <property type="entry name" value="Glycosidases"/>
    <property type="match status" value="1"/>
</dbReference>
<evidence type="ECO:0000256" key="7">
    <source>
        <dbReference type="SAM" id="MobiDB-lite"/>
    </source>
</evidence>
<reference evidence="9" key="2">
    <citation type="submission" date="2022-06" db="UniProtKB">
        <authorList>
            <consortium name="EnsemblMetazoa"/>
        </authorList>
    </citation>
    <scope>IDENTIFICATION</scope>
</reference>
<dbReference type="InterPro" id="IPR017853">
    <property type="entry name" value="GH"/>
</dbReference>
<keyword evidence="4" id="KW-0677">Repeat</keyword>
<dbReference type="RefSeq" id="XP_001945470.2">
    <property type="nucleotide sequence ID" value="XM_001945435.4"/>
</dbReference>
<dbReference type="Pfam" id="PF01607">
    <property type="entry name" value="CBM_14"/>
    <property type="match status" value="3"/>
</dbReference>
<name>A0A8R2A3E9_ACYPI</name>
<dbReference type="SMART" id="SM00494">
    <property type="entry name" value="ChtBD2"/>
    <property type="match status" value="3"/>
</dbReference>
<evidence type="ECO:0000259" key="8">
    <source>
        <dbReference type="PROSITE" id="PS50940"/>
    </source>
</evidence>
<dbReference type="SMART" id="SM00636">
    <property type="entry name" value="Glyco_18"/>
    <property type="match status" value="1"/>
</dbReference>
<proteinExistence type="inferred from homology"/>
<dbReference type="SUPFAM" id="SSF57625">
    <property type="entry name" value="Invertebrate chitin-binding proteins"/>
    <property type="match status" value="3"/>
</dbReference>
<keyword evidence="3" id="KW-0732">Signal</keyword>
<dbReference type="GO" id="GO:0005975">
    <property type="term" value="P:carbohydrate metabolic process"/>
    <property type="evidence" value="ECO:0007669"/>
    <property type="project" value="InterPro"/>
</dbReference>
<dbReference type="KEGG" id="api:100162732"/>
<evidence type="ECO:0000256" key="1">
    <source>
        <dbReference type="ARBA" id="ARBA00009121"/>
    </source>
</evidence>
<dbReference type="EnsemblMetazoa" id="XM_001945435.5">
    <property type="protein sequence ID" value="XP_001945470.2"/>
    <property type="gene ID" value="LOC100162732"/>
</dbReference>
<dbReference type="InterPro" id="IPR029070">
    <property type="entry name" value="Chitinase_insertion_sf"/>
</dbReference>
<feature type="region of interest" description="Disordered" evidence="7">
    <location>
        <begin position="742"/>
        <end position="764"/>
    </location>
</feature>
<keyword evidence="2" id="KW-0147">Chitin-binding</keyword>
<keyword evidence="10" id="KW-1185">Reference proteome</keyword>
<keyword evidence="6" id="KW-0325">Glycoprotein</keyword>
<dbReference type="PANTHER" id="PTHR23301:SF0">
    <property type="entry name" value="CHITIN-BINDING TYPE-2 DOMAIN-CONTAINING PROTEIN-RELATED"/>
    <property type="match status" value="1"/>
</dbReference>
<dbReference type="Gene3D" id="2.170.140.10">
    <property type="entry name" value="Chitin binding domain"/>
    <property type="match status" value="3"/>
</dbReference>
<dbReference type="Pfam" id="PF00704">
    <property type="entry name" value="Glyco_hydro_18"/>
    <property type="match status" value="1"/>
</dbReference>
<evidence type="ECO:0000256" key="5">
    <source>
        <dbReference type="ARBA" id="ARBA00023157"/>
    </source>
</evidence>
<dbReference type="InterPro" id="IPR051940">
    <property type="entry name" value="Chitin_bind-dev_reg"/>
</dbReference>
<evidence type="ECO:0000313" key="10">
    <source>
        <dbReference type="Proteomes" id="UP000007819"/>
    </source>
</evidence>
<feature type="domain" description="Chitin-binding type-2" evidence="8">
    <location>
        <begin position="442"/>
        <end position="507"/>
    </location>
</feature>
<keyword evidence="5" id="KW-1015">Disulfide bond</keyword>
<sequence>MKEYCERKVKENLKKTMAEGPRLSVLLIVFLVFNSAYSENIQKCENTPMKQIICEFGTAKDIPNFDSCLCTHIAVPVSLESEKDDETSDFTPTIKSYKQTNGDLKSLAAISMYAEDVAKKTNQICSEIISVLTHYDGVQLDLRQSDVSVDKSLVVHFFKVLSSEIEDKFKIESANNSLNIFKNSKEIQLVLPPNAAILTKFYDLKKLTKYVNFFIIATHNLVDNSAEQGYSYHPSRLMGADDLLNADSLIDLVIGLGVDHSSILLSLPSTAIQFELKDPTQNTPRSPVTGLPTTITRQKMCEEMKEGNWTIERDEDLTAPYAFMNKTWMSFDDSVSVSIKGKYILLRDLAGAVITDVEALDWKLTCLNQTAVEPLKELTKTFTETARKSRSAQLLSLQEQLQRPADQGFYFNNEISYSPYYIERVVTRDGEVHAIRKDTKTEFECSRQGYFRHPSGCNRFYRCVKFDQKSNYFTVYEYDCPDGLAFDEKVEVCVWPGSLSNTGACQGSSEIAPVPRNQFVCPPIEGYYADPENCRWFFACLDHTKDGYTPLTAYEFRCPFGLVFDEKTLKCDWQWKVGSCGTSGKSYHNYGEQSYQTNQFNTYYEKEPSVPYYGKYNQDQPQFSFDHSDSYIAPSKLNFPYSTTTKPYLSYGSTENYVTPNAPQFLYSSAQSYASPSGSPQISYGSPDTYVDHNQHQSLYGLTGTYASTKSPEFSYGSTESYATTSKPQLFYSQNEGYSGTNKPQYFYEPSESHSTTSKPQLFYGSSESYTTTRQPQFSFGPSESYSTTSKPQFLYGSSESYSTTSKPQYLYGSSESYSTTIKPQFPYIKTDAYVTPNHYSKLPNFDLNNYRNLGILYHQQHDSEIEPQHHAGTLLHQQNNFESIPVNKNYDSHKNDVQYPPLKDFETYSTTQGPLNKIPSARFSSESYSSSNVYSNPSIPYENNEFKNSYTILGGPNGYDSHKVNEHYQPSYNFETYSTTLKPIAKLPEIPNYSESNIYLKPTSKPFEDYLHEISHSTSNEESKLQYSTTGSPYLSSSPSIDFNDYHISSSTQKPTLHDTSLHKEQFKAQFNFDDYLSRLSSHQYPSTTSSVVDYTPSIHGNSYDNSFAQTLSTYSSTTPKPSVFYYSSPSPISNTFKDTSNFPLYSTSPKAKEYSESYGSSLSYPVTTEKSVDYNSPISSTYAPLVYSPSVTPSSYTPTFKPTVDYYTPSSTVTNDDSVFVEELISKLSKTPIPITYSTSTPKPIYSNYPSQQAGDYIPNDSFNIDEYISKLSESIENSTPKPIYSSTTQKPYAVPYSSNDYSSRPLPTSVYLSPTEEPKTFDHESYSALPIQSTTCKPEASIKISSPKVPYIPSLESVFSVRPPVTYTQRPEPLIGYSSTASDLINYYHNIHSSLDSAYRSPLPRYYAAPMGNSLYTNNYTLPREYEKDGGHHLHAAYPAYPMSHPIVVEQVSPELNAEFERYYTAGIRQNLKSEENGKVLVVGDNSPLIVSKLGAQCDCAKKKKPTIVSTTTRTVIEHDEDDDDEKTSSVKEVETKTKVVLEEVKKPSNKKLCTRAGLFRDPKQCNKFYSCNWDKWTQKYELSEFKCPIHLAFDENLSACNWPSKGPACSHDTLINYSN</sequence>
<feature type="compositionally biased region" description="Polar residues" evidence="7">
    <location>
        <begin position="753"/>
        <end position="764"/>
    </location>
</feature>
<dbReference type="Gene3D" id="3.10.50.10">
    <property type="match status" value="1"/>
</dbReference>
<dbReference type="InterPro" id="IPR001223">
    <property type="entry name" value="Glyco_hydro18_cat"/>
</dbReference>
<dbReference type="GO" id="GO:0005576">
    <property type="term" value="C:extracellular region"/>
    <property type="evidence" value="ECO:0007669"/>
    <property type="project" value="InterPro"/>
</dbReference>
<evidence type="ECO:0000313" key="9">
    <source>
        <dbReference type="EnsemblMetazoa" id="XP_001945470.2"/>
    </source>
</evidence>
<dbReference type="InterPro" id="IPR011583">
    <property type="entry name" value="Chitinase_II/V-like_cat"/>
</dbReference>
<dbReference type="PROSITE" id="PS50940">
    <property type="entry name" value="CHIT_BIND_II"/>
    <property type="match status" value="3"/>
</dbReference>
<evidence type="ECO:0000256" key="6">
    <source>
        <dbReference type="ARBA" id="ARBA00023180"/>
    </source>
</evidence>
<dbReference type="OrthoDB" id="76388at2759"/>
<feature type="domain" description="Chitin-binding type-2" evidence="8">
    <location>
        <begin position="1554"/>
        <end position="1615"/>
    </location>
</feature>
<feature type="domain" description="Chitin-binding type-2" evidence="8">
    <location>
        <begin position="518"/>
        <end position="582"/>
    </location>
</feature>
<dbReference type="PANTHER" id="PTHR23301">
    <property type="entry name" value="CHITIN BINDING PERITROPHIN-A"/>
    <property type="match status" value="1"/>
</dbReference>
<dbReference type="InterPro" id="IPR036508">
    <property type="entry name" value="Chitin-bd_dom_sf"/>
</dbReference>
<dbReference type="GO" id="GO:0008061">
    <property type="term" value="F:chitin binding"/>
    <property type="evidence" value="ECO:0007669"/>
    <property type="project" value="UniProtKB-KW"/>
</dbReference>
<dbReference type="GeneID" id="100162732"/>
<dbReference type="Proteomes" id="UP000007819">
    <property type="component" value="Chromosome A1"/>
</dbReference>
<organism evidence="9 10">
    <name type="scientific">Acyrthosiphon pisum</name>
    <name type="common">Pea aphid</name>
    <dbReference type="NCBI Taxonomy" id="7029"/>
    <lineage>
        <taxon>Eukaryota</taxon>
        <taxon>Metazoa</taxon>
        <taxon>Ecdysozoa</taxon>
        <taxon>Arthropoda</taxon>
        <taxon>Hexapoda</taxon>
        <taxon>Insecta</taxon>
        <taxon>Pterygota</taxon>
        <taxon>Neoptera</taxon>
        <taxon>Paraneoptera</taxon>
        <taxon>Hemiptera</taxon>
        <taxon>Sternorrhyncha</taxon>
        <taxon>Aphidomorpha</taxon>
        <taxon>Aphidoidea</taxon>
        <taxon>Aphididae</taxon>
        <taxon>Macrosiphini</taxon>
        <taxon>Acyrthosiphon</taxon>
    </lineage>
</organism>
<accession>A0A8R2A3E9</accession>
<comment type="similarity">
    <text evidence="1">Belongs to the glycosyl hydrolase 18 family. Chitinase class II subfamily.</text>
</comment>
<evidence type="ECO:0000256" key="3">
    <source>
        <dbReference type="ARBA" id="ARBA00022729"/>
    </source>
</evidence>
<dbReference type="SUPFAM" id="SSF51445">
    <property type="entry name" value="(Trans)glycosidases"/>
    <property type="match status" value="1"/>
</dbReference>
<protein>
    <recommendedName>
        <fullName evidence="8">Chitin-binding type-2 domain-containing protein</fullName>
    </recommendedName>
</protein>
<reference evidence="10" key="1">
    <citation type="submission" date="2010-06" db="EMBL/GenBank/DDBJ databases">
        <authorList>
            <person name="Jiang H."/>
            <person name="Abraham K."/>
            <person name="Ali S."/>
            <person name="Alsbrooks S.L."/>
            <person name="Anim B.N."/>
            <person name="Anosike U.S."/>
            <person name="Attaway T."/>
            <person name="Bandaranaike D.P."/>
            <person name="Battles P.K."/>
            <person name="Bell S.N."/>
            <person name="Bell A.V."/>
            <person name="Beltran B."/>
            <person name="Bickham C."/>
            <person name="Bustamante Y."/>
            <person name="Caleb T."/>
            <person name="Canada A."/>
            <person name="Cardenas V."/>
            <person name="Carter K."/>
            <person name="Chacko J."/>
            <person name="Chandrabose M.N."/>
            <person name="Chavez D."/>
            <person name="Chavez A."/>
            <person name="Chen L."/>
            <person name="Chu H.-S."/>
            <person name="Claassen K.J."/>
            <person name="Cockrell R."/>
            <person name="Collins M."/>
            <person name="Cooper J.A."/>
            <person name="Cree A."/>
            <person name="Curry S.M."/>
            <person name="Da Y."/>
            <person name="Dao M.D."/>
            <person name="Das B."/>
            <person name="Davila M.-L."/>
            <person name="Davy-Carroll L."/>
            <person name="Denson S."/>
            <person name="Dinh H."/>
            <person name="Ebong V.E."/>
            <person name="Edwards J.R."/>
            <person name="Egan A."/>
            <person name="El-Daye J."/>
            <person name="Escobedo L."/>
            <person name="Fernandez S."/>
            <person name="Fernando P.R."/>
            <person name="Flagg N."/>
            <person name="Forbes L.D."/>
            <person name="Fowler R.G."/>
            <person name="Fu Q."/>
            <person name="Gabisi R.A."/>
            <person name="Ganer J."/>
            <person name="Garbino Pronczuk A."/>
            <person name="Garcia R.M."/>
            <person name="Garner T."/>
            <person name="Garrett T.E."/>
            <person name="Gonzalez D.A."/>
            <person name="Hamid H."/>
            <person name="Hawkins E.S."/>
            <person name="Hirani K."/>
            <person name="Hogues M.E."/>
            <person name="Hollins B."/>
            <person name="Hsiao C.-H."/>
            <person name="Jabil R."/>
            <person name="James M.L."/>
            <person name="Jhangiani S.N."/>
            <person name="Johnson B."/>
            <person name="Johnson Q."/>
            <person name="Joshi V."/>
            <person name="Kalu J.B."/>
            <person name="Kam C."/>
            <person name="Kashfia A."/>
            <person name="Keebler J."/>
            <person name="Kisamo H."/>
            <person name="Kovar C.L."/>
            <person name="Lago L.A."/>
            <person name="Lai C.-Y."/>
            <person name="Laidlaw J."/>
            <person name="Lara F."/>
            <person name="Le T.-K."/>
            <person name="Lee S.L."/>
            <person name="Legall F.H."/>
            <person name="Lemon S.J."/>
            <person name="Lewis L.R."/>
            <person name="Li B."/>
            <person name="Liu Y."/>
            <person name="Liu Y.-S."/>
            <person name="Lopez J."/>
            <person name="Lozado R.J."/>
            <person name="Lu J."/>
            <person name="Madu R.C."/>
            <person name="Maheshwari M."/>
            <person name="Maheshwari R."/>
            <person name="Malloy K."/>
            <person name="Martinez E."/>
            <person name="Mathew T."/>
            <person name="Mercado I.C."/>
            <person name="Mercado C."/>
            <person name="Meyer B."/>
            <person name="Montgomery K."/>
            <person name="Morgan M.B."/>
            <person name="Munidasa M."/>
            <person name="Nazareth L.V."/>
            <person name="Nelson J."/>
            <person name="Ng B.M."/>
            <person name="Nguyen N.B."/>
            <person name="Nguyen P.Q."/>
            <person name="Nguyen T."/>
            <person name="Obregon M."/>
            <person name="Okwuonu G.O."/>
            <person name="Onwere C.G."/>
            <person name="Orozco G."/>
            <person name="Parra A."/>
            <person name="Patel S."/>
            <person name="Patil S."/>
            <person name="Perez A."/>
            <person name="Perez Y."/>
            <person name="Pham C."/>
            <person name="Primus E.L."/>
            <person name="Pu L.-L."/>
            <person name="Puazo M."/>
            <person name="Qin X."/>
            <person name="Quiroz J.B."/>
            <person name="Reese J."/>
            <person name="Richards S."/>
            <person name="Rives C.M."/>
            <person name="Robberts R."/>
            <person name="Ruiz S.J."/>
            <person name="Ruiz M.J."/>
            <person name="Santibanez J."/>
            <person name="Schneider B.W."/>
            <person name="Sisson I."/>
            <person name="Smith M."/>
            <person name="Sodergren E."/>
            <person name="Song X.-Z."/>
            <person name="Song B.B."/>
            <person name="Summersgill H."/>
            <person name="Thelus R."/>
            <person name="Thornton R.D."/>
            <person name="Trejos Z.Y."/>
            <person name="Usmani K."/>
            <person name="Vattathil S."/>
            <person name="Villasana D."/>
            <person name="Walker D.L."/>
            <person name="Wang S."/>
            <person name="Wang K."/>
            <person name="White C.S."/>
            <person name="Williams A.C."/>
            <person name="Williamson J."/>
            <person name="Wilson K."/>
            <person name="Woghiren I.O."/>
            <person name="Woodworth J.R."/>
            <person name="Worley K.C."/>
            <person name="Wright R.A."/>
            <person name="Wu W."/>
            <person name="Young L."/>
            <person name="Zhang L."/>
            <person name="Zhang J."/>
            <person name="Zhu Y."/>
            <person name="Muzny D.M."/>
            <person name="Weinstock G."/>
            <person name="Gibbs R.A."/>
        </authorList>
    </citation>
    <scope>NUCLEOTIDE SEQUENCE [LARGE SCALE GENOMIC DNA]</scope>
    <source>
        <strain evidence="10">LSR1</strain>
    </source>
</reference>
<evidence type="ECO:0000256" key="4">
    <source>
        <dbReference type="ARBA" id="ARBA00022737"/>
    </source>
</evidence>